<comment type="pathway">
    <text evidence="4 12">Purine metabolism; AMP biosynthesis via salvage pathway; AMP from adenine: step 1/1.</text>
</comment>
<accession>A0AAE9Y8G2</accession>
<comment type="subunit">
    <text evidence="6 12">Homodimer.</text>
</comment>
<keyword evidence="8 12" id="KW-0963">Cytoplasm</keyword>
<keyword evidence="10 12" id="KW-0808">Transferase</keyword>
<evidence type="ECO:0000313" key="15">
    <source>
        <dbReference type="Proteomes" id="UP001216390"/>
    </source>
</evidence>
<evidence type="ECO:0000256" key="3">
    <source>
        <dbReference type="ARBA" id="ARBA00004496"/>
    </source>
</evidence>
<dbReference type="InterPro" id="IPR029057">
    <property type="entry name" value="PRTase-like"/>
</dbReference>
<comment type="function">
    <text evidence="2 12">Catalyzes a salvage reaction resulting in the formation of AMP, that is energically less costly than de novo synthesis.</text>
</comment>
<dbReference type="KEGG" id="ima:PO878_09660"/>
<evidence type="ECO:0000256" key="4">
    <source>
        <dbReference type="ARBA" id="ARBA00004659"/>
    </source>
</evidence>
<dbReference type="Pfam" id="PF00156">
    <property type="entry name" value="Pribosyltran"/>
    <property type="match status" value="1"/>
</dbReference>
<evidence type="ECO:0000256" key="11">
    <source>
        <dbReference type="ARBA" id="ARBA00022726"/>
    </source>
</evidence>
<dbReference type="SUPFAM" id="SSF53271">
    <property type="entry name" value="PRTase-like"/>
    <property type="match status" value="1"/>
</dbReference>
<dbReference type="NCBIfam" id="TIGR01090">
    <property type="entry name" value="apt"/>
    <property type="match status" value="1"/>
</dbReference>
<evidence type="ECO:0000259" key="13">
    <source>
        <dbReference type="Pfam" id="PF00156"/>
    </source>
</evidence>
<dbReference type="NCBIfam" id="NF002634">
    <property type="entry name" value="PRK02304.1-3"/>
    <property type="match status" value="1"/>
</dbReference>
<keyword evidence="11 12" id="KW-0660">Purine salvage</keyword>
<dbReference type="Gene3D" id="3.40.50.2020">
    <property type="match status" value="1"/>
</dbReference>
<comment type="catalytic activity">
    <reaction evidence="1 12">
        <text>AMP + diphosphate = 5-phospho-alpha-D-ribose 1-diphosphate + adenine</text>
        <dbReference type="Rhea" id="RHEA:16609"/>
        <dbReference type="ChEBI" id="CHEBI:16708"/>
        <dbReference type="ChEBI" id="CHEBI:33019"/>
        <dbReference type="ChEBI" id="CHEBI:58017"/>
        <dbReference type="ChEBI" id="CHEBI:456215"/>
        <dbReference type="EC" id="2.4.2.7"/>
    </reaction>
</comment>
<keyword evidence="15" id="KW-1185">Reference proteome</keyword>
<dbReference type="CDD" id="cd06223">
    <property type="entry name" value="PRTases_typeI"/>
    <property type="match status" value="1"/>
</dbReference>
<comment type="subcellular location">
    <subcellularLocation>
        <location evidence="3 12">Cytoplasm</location>
    </subcellularLocation>
</comment>
<dbReference type="GO" id="GO:0006166">
    <property type="term" value="P:purine ribonucleoside salvage"/>
    <property type="evidence" value="ECO:0007669"/>
    <property type="project" value="UniProtKB-UniRule"/>
</dbReference>
<dbReference type="GO" id="GO:0016208">
    <property type="term" value="F:AMP binding"/>
    <property type="evidence" value="ECO:0007669"/>
    <property type="project" value="TreeGrafter"/>
</dbReference>
<evidence type="ECO:0000313" key="14">
    <source>
        <dbReference type="EMBL" id="WCO68990.1"/>
    </source>
</evidence>
<sequence length="183" mass="18980">MSEALPVQADPAGLAAFIHEVPDFPSPGIAYKDITPLLADAGALARAVEGMAAQVGEAGIEVDRVVGIESRGFILGVPLALRLGCGFVPVRKPGKLPREVRFEEYALEYGTDRLEVHVDGVVAGHRVLVVDDVIATGGTAAATGRLVTGLGGEVAAFAFLLELSGLGGRDQIAEHPVVSLLTY</sequence>
<evidence type="ECO:0000256" key="9">
    <source>
        <dbReference type="ARBA" id="ARBA00022676"/>
    </source>
</evidence>
<evidence type="ECO:0000256" key="10">
    <source>
        <dbReference type="ARBA" id="ARBA00022679"/>
    </source>
</evidence>
<dbReference type="GO" id="GO:0003999">
    <property type="term" value="F:adenine phosphoribosyltransferase activity"/>
    <property type="evidence" value="ECO:0007669"/>
    <property type="project" value="UniProtKB-UniRule"/>
</dbReference>
<evidence type="ECO:0000256" key="6">
    <source>
        <dbReference type="ARBA" id="ARBA00011738"/>
    </source>
</evidence>
<dbReference type="NCBIfam" id="NF002636">
    <property type="entry name" value="PRK02304.1-5"/>
    <property type="match status" value="1"/>
</dbReference>
<dbReference type="GO" id="GO:0044209">
    <property type="term" value="P:AMP salvage"/>
    <property type="evidence" value="ECO:0007669"/>
    <property type="project" value="UniProtKB-UniRule"/>
</dbReference>
<proteinExistence type="inferred from homology"/>
<protein>
    <recommendedName>
        <fullName evidence="7 12">Adenine phosphoribosyltransferase</fullName>
        <shortName evidence="12">APRT</shortName>
        <ecNumber evidence="7 12">2.4.2.7</ecNumber>
    </recommendedName>
</protein>
<organism evidence="14 15">
    <name type="scientific">Iamia majanohamensis</name>
    <dbReference type="NCBI Taxonomy" id="467976"/>
    <lineage>
        <taxon>Bacteria</taxon>
        <taxon>Bacillati</taxon>
        <taxon>Actinomycetota</taxon>
        <taxon>Acidimicrobiia</taxon>
        <taxon>Acidimicrobiales</taxon>
        <taxon>Iamiaceae</taxon>
        <taxon>Iamia</taxon>
    </lineage>
</organism>
<dbReference type="InterPro" id="IPR050054">
    <property type="entry name" value="UPRTase/APRTase"/>
</dbReference>
<reference evidence="14" key="1">
    <citation type="submission" date="2023-01" db="EMBL/GenBank/DDBJ databases">
        <title>The diversity of Class Acidimicrobiia in South China Sea sediment environments and the proposal of Iamia marina sp. nov., a novel species of the genus Iamia.</title>
        <authorList>
            <person name="He Y."/>
            <person name="Tian X."/>
        </authorList>
    </citation>
    <scope>NUCLEOTIDE SEQUENCE</scope>
    <source>
        <strain evidence="14">DSM 19957</strain>
    </source>
</reference>
<name>A0AAE9Y8G2_9ACTN</name>
<comment type="similarity">
    <text evidence="5 12">Belongs to the purine/pyrimidine phosphoribosyltransferase family.</text>
</comment>
<dbReference type="PANTHER" id="PTHR32315:SF3">
    <property type="entry name" value="ADENINE PHOSPHORIBOSYLTRANSFERASE"/>
    <property type="match status" value="1"/>
</dbReference>
<evidence type="ECO:0000256" key="7">
    <source>
        <dbReference type="ARBA" id="ARBA00011893"/>
    </source>
</evidence>
<dbReference type="GO" id="GO:0006168">
    <property type="term" value="P:adenine salvage"/>
    <property type="evidence" value="ECO:0007669"/>
    <property type="project" value="InterPro"/>
</dbReference>
<dbReference type="PANTHER" id="PTHR32315">
    <property type="entry name" value="ADENINE PHOSPHORIBOSYLTRANSFERASE"/>
    <property type="match status" value="1"/>
</dbReference>
<feature type="domain" description="Phosphoribosyltransferase" evidence="13">
    <location>
        <begin position="39"/>
        <end position="161"/>
    </location>
</feature>
<gene>
    <name evidence="12" type="primary">apt</name>
    <name evidence="14" type="ORF">PO878_09660</name>
</gene>
<evidence type="ECO:0000256" key="5">
    <source>
        <dbReference type="ARBA" id="ARBA00008391"/>
    </source>
</evidence>
<evidence type="ECO:0000256" key="2">
    <source>
        <dbReference type="ARBA" id="ARBA00003968"/>
    </source>
</evidence>
<dbReference type="RefSeq" id="WP_272738504.1">
    <property type="nucleotide sequence ID" value="NZ_CP116942.1"/>
</dbReference>
<dbReference type="InterPro" id="IPR005764">
    <property type="entry name" value="Ade_phspho_trans"/>
</dbReference>
<dbReference type="EC" id="2.4.2.7" evidence="7 12"/>
<keyword evidence="9 12" id="KW-0328">Glycosyltransferase</keyword>
<dbReference type="AlphaFoldDB" id="A0AAE9Y8G2"/>
<evidence type="ECO:0000256" key="8">
    <source>
        <dbReference type="ARBA" id="ARBA00022490"/>
    </source>
</evidence>
<evidence type="ECO:0000256" key="12">
    <source>
        <dbReference type="HAMAP-Rule" id="MF_00004"/>
    </source>
</evidence>
<dbReference type="FunFam" id="3.40.50.2020:FF:000004">
    <property type="entry name" value="Adenine phosphoribosyltransferase"/>
    <property type="match status" value="1"/>
</dbReference>
<dbReference type="GO" id="GO:0002055">
    <property type="term" value="F:adenine binding"/>
    <property type="evidence" value="ECO:0007669"/>
    <property type="project" value="TreeGrafter"/>
</dbReference>
<dbReference type="Proteomes" id="UP001216390">
    <property type="component" value="Chromosome"/>
</dbReference>
<evidence type="ECO:0000256" key="1">
    <source>
        <dbReference type="ARBA" id="ARBA00000868"/>
    </source>
</evidence>
<dbReference type="EMBL" id="CP116942">
    <property type="protein sequence ID" value="WCO68990.1"/>
    <property type="molecule type" value="Genomic_DNA"/>
</dbReference>
<dbReference type="InterPro" id="IPR000836">
    <property type="entry name" value="PRTase_dom"/>
</dbReference>
<dbReference type="HAMAP" id="MF_00004">
    <property type="entry name" value="Aden_phosphoribosyltr"/>
    <property type="match status" value="1"/>
</dbReference>
<dbReference type="GO" id="GO:0005737">
    <property type="term" value="C:cytoplasm"/>
    <property type="evidence" value="ECO:0007669"/>
    <property type="project" value="UniProtKB-SubCell"/>
</dbReference>